<comment type="caution">
    <text evidence="3">The sequence shown here is derived from an EMBL/GenBank/DDBJ whole genome shotgun (WGS) entry which is preliminary data.</text>
</comment>
<dbReference type="EMBL" id="BQFW01000008">
    <property type="protein sequence ID" value="GJJ73745.1"/>
    <property type="molecule type" value="Genomic_DNA"/>
</dbReference>
<protein>
    <submittedName>
        <fullName evidence="3">Uncharacterized protein</fullName>
    </submittedName>
</protein>
<feature type="chain" id="PRO_5040321092" evidence="2">
    <location>
        <begin position="20"/>
        <end position="157"/>
    </location>
</feature>
<reference evidence="3" key="2">
    <citation type="journal article" date="2022" name="Microbiol. Resour. Announc.">
        <title>Whole-Genome Sequence of Entomortierella parvispora E1425, a Mucoromycotan Fungus Associated with Burkholderiaceae-Related Endosymbiotic Bacteria.</title>
        <authorList>
            <person name="Herlambang A."/>
            <person name="Guo Y."/>
            <person name="Takashima Y."/>
            <person name="Narisawa K."/>
            <person name="Ohta H."/>
            <person name="Nishizawa T."/>
        </authorList>
    </citation>
    <scope>NUCLEOTIDE SEQUENCE</scope>
    <source>
        <strain evidence="3">E1425</strain>
    </source>
</reference>
<evidence type="ECO:0000256" key="2">
    <source>
        <dbReference type="SAM" id="SignalP"/>
    </source>
</evidence>
<evidence type="ECO:0000256" key="1">
    <source>
        <dbReference type="SAM" id="Phobius"/>
    </source>
</evidence>
<evidence type="ECO:0000313" key="4">
    <source>
        <dbReference type="Proteomes" id="UP000827284"/>
    </source>
</evidence>
<feature type="signal peptide" evidence="2">
    <location>
        <begin position="1"/>
        <end position="19"/>
    </location>
</feature>
<keyword evidence="1" id="KW-0472">Membrane</keyword>
<keyword evidence="1" id="KW-0812">Transmembrane</keyword>
<gene>
    <name evidence="3" type="ORF">EMPS_06103</name>
</gene>
<accession>A0A9P3HC10</accession>
<dbReference type="AlphaFoldDB" id="A0A9P3HC10"/>
<name>A0A9P3HC10_9FUNG</name>
<evidence type="ECO:0000313" key="3">
    <source>
        <dbReference type="EMBL" id="GJJ73745.1"/>
    </source>
</evidence>
<dbReference type="OrthoDB" id="2415726at2759"/>
<dbReference type="Proteomes" id="UP000827284">
    <property type="component" value="Unassembled WGS sequence"/>
</dbReference>
<reference evidence="3" key="1">
    <citation type="submission" date="2021-11" db="EMBL/GenBank/DDBJ databases">
        <authorList>
            <person name="Herlambang A."/>
            <person name="Guo Y."/>
            <person name="Takashima Y."/>
            <person name="Nishizawa T."/>
        </authorList>
    </citation>
    <scope>NUCLEOTIDE SEQUENCE</scope>
    <source>
        <strain evidence="3">E1425</strain>
    </source>
</reference>
<keyword evidence="2" id="KW-0732">Signal</keyword>
<keyword evidence="1" id="KW-1133">Transmembrane helix</keyword>
<organism evidence="3 4">
    <name type="scientific">Entomortierella parvispora</name>
    <dbReference type="NCBI Taxonomy" id="205924"/>
    <lineage>
        <taxon>Eukaryota</taxon>
        <taxon>Fungi</taxon>
        <taxon>Fungi incertae sedis</taxon>
        <taxon>Mucoromycota</taxon>
        <taxon>Mortierellomycotina</taxon>
        <taxon>Mortierellomycetes</taxon>
        <taxon>Mortierellales</taxon>
        <taxon>Mortierellaceae</taxon>
        <taxon>Entomortierella</taxon>
    </lineage>
</organism>
<feature type="transmembrane region" description="Helical" evidence="1">
    <location>
        <begin position="135"/>
        <end position="155"/>
    </location>
</feature>
<proteinExistence type="predicted"/>
<keyword evidence="4" id="KW-1185">Reference proteome</keyword>
<sequence length="157" mass="15459">MRFFIVLVTLSLFIWAVSAGVSGVSYPNVKALDEGATDAAALVAEAAPVPTPAGPITAAEEKIDATVKCVEACSGDNALACENTCIYNAYNVPASAGVPTVTATAPGPIATAVSGVAPTSTSGPTTTTKGSGANVLYAGALTAGITTLVASFVSFMV</sequence>